<feature type="region of interest" description="Disordered" evidence="1">
    <location>
        <begin position="200"/>
        <end position="223"/>
    </location>
</feature>
<organism evidence="2 3">
    <name type="scientific">Acipenser ruthenus</name>
    <name type="common">Sterlet sturgeon</name>
    <dbReference type="NCBI Taxonomy" id="7906"/>
    <lineage>
        <taxon>Eukaryota</taxon>
        <taxon>Metazoa</taxon>
        <taxon>Chordata</taxon>
        <taxon>Craniata</taxon>
        <taxon>Vertebrata</taxon>
        <taxon>Euteleostomi</taxon>
        <taxon>Actinopterygii</taxon>
        <taxon>Chondrostei</taxon>
        <taxon>Acipenseriformes</taxon>
        <taxon>Acipenseridae</taxon>
        <taxon>Acipenser</taxon>
    </lineage>
</organism>
<name>A0A444UM47_ACIRT</name>
<dbReference type="EMBL" id="SCEB01214280">
    <property type="protein sequence ID" value="RXM36241.1"/>
    <property type="molecule type" value="Genomic_DNA"/>
</dbReference>
<evidence type="ECO:0000256" key="1">
    <source>
        <dbReference type="SAM" id="MobiDB-lite"/>
    </source>
</evidence>
<proteinExistence type="predicted"/>
<comment type="caution">
    <text evidence="2">The sequence shown here is derived from an EMBL/GenBank/DDBJ whole genome shotgun (WGS) entry which is preliminary data.</text>
</comment>
<protein>
    <submittedName>
        <fullName evidence="2">Uncharacterized protein</fullName>
    </submittedName>
</protein>
<gene>
    <name evidence="2" type="ORF">EOD39_12063</name>
</gene>
<evidence type="ECO:0000313" key="2">
    <source>
        <dbReference type="EMBL" id="RXM36241.1"/>
    </source>
</evidence>
<dbReference type="Proteomes" id="UP000289886">
    <property type="component" value="Unassembled WGS sequence"/>
</dbReference>
<sequence>MRTDVRGETPTRTSNPNPTTIAPVTVGRTSFGAHLHLNCRIEGMPCTTLIDSETIQAKVAPMAVQLWTVTGQLAPAAATTGQDRLQPEVWVADIQDQCILGLNFLQQAGGQLDLERRTVSFRAGLPLLQDMSTTNPSTTVCVGTLVNASLFKGSCKGCEPKAENQQRAGAATAASTTSLPFPNRIPASTSLLLQRVWAKSRAQRGEKDSDSCPRSGNGRELPQ</sequence>
<dbReference type="AlphaFoldDB" id="A0A444UM47"/>
<evidence type="ECO:0000313" key="3">
    <source>
        <dbReference type="Proteomes" id="UP000289886"/>
    </source>
</evidence>
<keyword evidence="3" id="KW-1185">Reference proteome</keyword>
<reference evidence="2 3" key="1">
    <citation type="submission" date="2019-01" db="EMBL/GenBank/DDBJ databases">
        <title>Draft Genome and Complete Hox-Cluster Characterization of the Sterlet Sturgeon (Acipenser ruthenus).</title>
        <authorList>
            <person name="Wei Q."/>
        </authorList>
    </citation>
    <scope>NUCLEOTIDE SEQUENCE [LARGE SCALE GENOMIC DNA]</scope>
    <source>
        <strain evidence="2">WHYD16114868_AA</strain>
        <tissue evidence="2">Blood</tissue>
    </source>
</reference>
<accession>A0A444UM47</accession>